<gene>
    <name evidence="7" type="primary">hemK</name>
    <name evidence="7" type="ORF">NCTC10146_00291</name>
</gene>
<evidence type="ECO:0000256" key="3">
    <source>
        <dbReference type="ARBA" id="ARBA00022679"/>
    </source>
</evidence>
<dbReference type="AlphaFoldDB" id="A0A449AQM4"/>
<dbReference type="PROSITE" id="PS00092">
    <property type="entry name" value="N6_MTASE"/>
    <property type="match status" value="1"/>
</dbReference>
<dbReference type="NCBIfam" id="TIGR00536">
    <property type="entry name" value="hemK_fam"/>
    <property type="match status" value="1"/>
</dbReference>
<dbReference type="Proteomes" id="UP000290495">
    <property type="component" value="Chromosome"/>
</dbReference>
<dbReference type="InterPro" id="IPR002052">
    <property type="entry name" value="DNA_methylase_N6_adenine_CS"/>
</dbReference>
<evidence type="ECO:0000313" key="7">
    <source>
        <dbReference type="EMBL" id="VEU68833.1"/>
    </source>
</evidence>
<dbReference type="GO" id="GO:0032259">
    <property type="term" value="P:methylation"/>
    <property type="evidence" value="ECO:0007669"/>
    <property type="project" value="UniProtKB-KW"/>
</dbReference>
<dbReference type="PANTHER" id="PTHR18895">
    <property type="entry name" value="HEMK METHYLTRANSFERASE"/>
    <property type="match status" value="1"/>
</dbReference>
<comment type="catalytic activity">
    <reaction evidence="5">
        <text>L-glutaminyl-[peptide chain release factor] + S-adenosyl-L-methionine = N(5)-methyl-L-glutaminyl-[peptide chain release factor] + S-adenosyl-L-homocysteine + H(+)</text>
        <dbReference type="Rhea" id="RHEA:42896"/>
        <dbReference type="Rhea" id="RHEA-COMP:10271"/>
        <dbReference type="Rhea" id="RHEA-COMP:10272"/>
        <dbReference type="ChEBI" id="CHEBI:15378"/>
        <dbReference type="ChEBI" id="CHEBI:30011"/>
        <dbReference type="ChEBI" id="CHEBI:57856"/>
        <dbReference type="ChEBI" id="CHEBI:59789"/>
        <dbReference type="ChEBI" id="CHEBI:61891"/>
        <dbReference type="EC" id="2.1.1.297"/>
    </reaction>
</comment>
<keyword evidence="4" id="KW-0949">S-adenosyl-L-methionine</keyword>
<feature type="domain" description="Methyltransferase small" evidence="6">
    <location>
        <begin position="63"/>
        <end position="158"/>
    </location>
</feature>
<dbReference type="EC" id="2.1.1.297" evidence="1"/>
<evidence type="ECO:0000256" key="1">
    <source>
        <dbReference type="ARBA" id="ARBA00012771"/>
    </source>
</evidence>
<evidence type="ECO:0000256" key="2">
    <source>
        <dbReference type="ARBA" id="ARBA00022603"/>
    </source>
</evidence>
<dbReference type="InterPro" id="IPR050320">
    <property type="entry name" value="N5-glutamine_MTase"/>
</dbReference>
<dbReference type="InterPro" id="IPR019874">
    <property type="entry name" value="RF_methyltr_PrmC"/>
</dbReference>
<evidence type="ECO:0000256" key="4">
    <source>
        <dbReference type="ARBA" id="ARBA00022691"/>
    </source>
</evidence>
<dbReference type="GO" id="GO:0003676">
    <property type="term" value="F:nucleic acid binding"/>
    <property type="evidence" value="ECO:0007669"/>
    <property type="project" value="InterPro"/>
</dbReference>
<proteinExistence type="predicted"/>
<organism evidence="7 8">
    <name type="scientific">Mycoplasmopsis canis</name>
    <dbReference type="NCBI Taxonomy" id="29555"/>
    <lineage>
        <taxon>Bacteria</taxon>
        <taxon>Bacillati</taxon>
        <taxon>Mycoplasmatota</taxon>
        <taxon>Mycoplasmoidales</taxon>
        <taxon>Metamycoplasmataceae</taxon>
        <taxon>Mycoplasmopsis</taxon>
    </lineage>
</organism>
<dbReference type="Pfam" id="PF05175">
    <property type="entry name" value="MTS"/>
    <property type="match status" value="1"/>
</dbReference>
<protein>
    <recommendedName>
        <fullName evidence="1">peptide chain release factor N(5)-glutamine methyltransferase</fullName>
        <ecNumber evidence="1">2.1.1.297</ecNumber>
    </recommendedName>
</protein>
<evidence type="ECO:0000256" key="5">
    <source>
        <dbReference type="ARBA" id="ARBA00048391"/>
    </source>
</evidence>
<dbReference type="SUPFAM" id="SSF53335">
    <property type="entry name" value="S-adenosyl-L-methionine-dependent methyltransferases"/>
    <property type="match status" value="1"/>
</dbReference>
<reference evidence="7 8" key="1">
    <citation type="submission" date="2019-01" db="EMBL/GenBank/DDBJ databases">
        <authorList>
            <consortium name="Pathogen Informatics"/>
        </authorList>
    </citation>
    <scope>NUCLEOTIDE SEQUENCE [LARGE SCALE GENOMIC DNA]</scope>
    <source>
        <strain evidence="7 8">NCTC10146</strain>
    </source>
</reference>
<dbReference type="InterPro" id="IPR007848">
    <property type="entry name" value="Small_mtfrase_dom"/>
</dbReference>
<dbReference type="NCBIfam" id="TIGR03534">
    <property type="entry name" value="RF_mod_PrmC"/>
    <property type="match status" value="1"/>
</dbReference>
<evidence type="ECO:0000313" key="8">
    <source>
        <dbReference type="Proteomes" id="UP000290495"/>
    </source>
</evidence>
<dbReference type="InterPro" id="IPR004556">
    <property type="entry name" value="HemK-like"/>
</dbReference>
<keyword evidence="2 7" id="KW-0489">Methyltransferase</keyword>
<dbReference type="Gene3D" id="3.40.50.150">
    <property type="entry name" value="Vaccinia Virus protein VP39"/>
    <property type="match status" value="1"/>
</dbReference>
<keyword evidence="7" id="KW-0560">Oxidoreductase</keyword>
<dbReference type="GO" id="GO:0102559">
    <property type="term" value="F:peptide chain release factor N(5)-glutamine methyltransferase activity"/>
    <property type="evidence" value="ECO:0007669"/>
    <property type="project" value="UniProtKB-EC"/>
</dbReference>
<dbReference type="EMBL" id="LR215010">
    <property type="protein sequence ID" value="VEU68833.1"/>
    <property type="molecule type" value="Genomic_DNA"/>
</dbReference>
<accession>A0A449AQM4</accession>
<name>A0A449AQM4_9BACT</name>
<keyword evidence="3 7" id="KW-0808">Transferase</keyword>
<dbReference type="PANTHER" id="PTHR18895:SF74">
    <property type="entry name" value="MTRF1L RELEASE FACTOR GLUTAMINE METHYLTRANSFERASE"/>
    <property type="match status" value="1"/>
</dbReference>
<dbReference type="CDD" id="cd02440">
    <property type="entry name" value="AdoMet_MTases"/>
    <property type="match status" value="1"/>
</dbReference>
<dbReference type="InterPro" id="IPR029063">
    <property type="entry name" value="SAM-dependent_MTases_sf"/>
</dbReference>
<sequence length="237" mass="27796">MPTVKDLLLEKRRYGLEETVSFFEEEQLKQGMPVQKIIGYIEMRNVIIDISKKVLIPRYETEELIIKVLDDNNYNKKLKVLDLCTGSGFIGLALKKARPNWDIYMSDISDDAIEQSKINAQKNNLHVNVIKSDIFREIKENDFDILVSNPPYISYEETLSNSVLDFEPHDALFAKDNGLFFYKQILKDAKKIMKKNGLIYFEINPLHFEWWNSLKKDYNLEIIKDINGKNRIVKIEL</sequence>
<dbReference type="RefSeq" id="WP_004795092.1">
    <property type="nucleotide sequence ID" value="NZ_LR215010.1"/>
</dbReference>
<dbReference type="GO" id="GO:0016491">
    <property type="term" value="F:oxidoreductase activity"/>
    <property type="evidence" value="ECO:0007669"/>
    <property type="project" value="UniProtKB-KW"/>
</dbReference>
<evidence type="ECO:0000259" key="6">
    <source>
        <dbReference type="Pfam" id="PF05175"/>
    </source>
</evidence>